<evidence type="ECO:0000256" key="3">
    <source>
        <dbReference type="ARBA" id="ARBA00022989"/>
    </source>
</evidence>
<feature type="transmembrane region" description="Helical" evidence="5">
    <location>
        <begin position="296"/>
        <end position="318"/>
    </location>
</feature>
<dbReference type="InterPro" id="IPR052714">
    <property type="entry name" value="MFS_Exporter"/>
</dbReference>
<comment type="caution">
    <text evidence="7">The sequence shown here is derived from an EMBL/GenBank/DDBJ whole genome shotgun (WGS) entry which is preliminary data.</text>
</comment>
<dbReference type="Pfam" id="PF03209">
    <property type="entry name" value="PUCC"/>
    <property type="match status" value="1"/>
</dbReference>
<feature type="transmembrane region" description="Helical" evidence="5">
    <location>
        <begin position="163"/>
        <end position="182"/>
    </location>
</feature>
<dbReference type="SUPFAM" id="SSF103473">
    <property type="entry name" value="MFS general substrate transporter"/>
    <property type="match status" value="1"/>
</dbReference>
<dbReference type="InterPro" id="IPR020846">
    <property type="entry name" value="MFS_dom"/>
</dbReference>
<evidence type="ECO:0000313" key="8">
    <source>
        <dbReference type="Proteomes" id="UP000670776"/>
    </source>
</evidence>
<feature type="transmembrane region" description="Helical" evidence="5">
    <location>
        <begin position="7"/>
        <end position="24"/>
    </location>
</feature>
<dbReference type="InterPro" id="IPR004896">
    <property type="entry name" value="PucC-rel"/>
</dbReference>
<reference evidence="7 8" key="1">
    <citation type="submission" date="2021-04" db="EMBL/GenBank/DDBJ databases">
        <title>Mariniflexile gromovii gen. nov., sp. nov., a gliding bacterium isolated from the sea urchin Strongylocentrotus intermedius.</title>
        <authorList>
            <person name="Ko S."/>
            <person name="Le V."/>
            <person name="Ahn C.-Y."/>
            <person name="Oh H.-M."/>
        </authorList>
    </citation>
    <scope>NUCLEOTIDE SEQUENCE [LARGE SCALE GENOMIC DNA]</scope>
    <source>
        <strain evidence="7 8">KCTC 12570</strain>
    </source>
</reference>
<feature type="domain" description="Major facilitator superfamily (MFS) profile" evidence="6">
    <location>
        <begin position="10"/>
        <end position="386"/>
    </location>
</feature>
<feature type="transmembrane region" description="Helical" evidence="5">
    <location>
        <begin position="360"/>
        <end position="383"/>
    </location>
</feature>
<evidence type="ECO:0000256" key="2">
    <source>
        <dbReference type="ARBA" id="ARBA00022692"/>
    </source>
</evidence>
<evidence type="ECO:0000256" key="1">
    <source>
        <dbReference type="ARBA" id="ARBA00004141"/>
    </source>
</evidence>
<feature type="transmembrane region" description="Helical" evidence="5">
    <location>
        <begin position="271"/>
        <end position="290"/>
    </location>
</feature>
<dbReference type="PROSITE" id="PS50850">
    <property type="entry name" value="MFS"/>
    <property type="match status" value="1"/>
</dbReference>
<organism evidence="7 8">
    <name type="scientific">Mariniflexile gromovii</name>
    <dbReference type="NCBI Taxonomy" id="362523"/>
    <lineage>
        <taxon>Bacteria</taxon>
        <taxon>Pseudomonadati</taxon>
        <taxon>Bacteroidota</taxon>
        <taxon>Flavobacteriia</taxon>
        <taxon>Flavobacteriales</taxon>
        <taxon>Flavobacteriaceae</taxon>
        <taxon>Mariniflexile</taxon>
    </lineage>
</organism>
<dbReference type="PRINTS" id="PR01035">
    <property type="entry name" value="TCRTETA"/>
</dbReference>
<sequence length="387" mass="42596">MKNKSLYTLDFGLLCLSSILFSSSYNMLIPELPSYLESLGGKQYIGLIISLFTLTSSISRPFSGKLTDTIGRKPVMLIGIAVCIVCGFLYPILTSVYGFLLLRLLHGFSTGFSPTAFAAFLTDIIPSNRWGEALGIQSLFFSSGLALGPALGSLIKQHHTYNFLFYSTSFISLLSVLCIINLKEPLVDKNNFKISLLRINLKDIIDVKVIYPAIITFISYLSFGIVLTLIPLFSLSLGIMNKSLFFIVFTLASLLVRFVAGKLSDKFSRHLIIILGLIFLSTSFLVIGFYHTKSGLVVAACIYGIAIGMLAPTLNAWTVDLCNPKEKGKAIATMFIALEIGIGIGAIGSGWYFQKGITEISIIFYTYAIIVFSSLVYMLFTYIKDSR</sequence>
<evidence type="ECO:0000259" key="6">
    <source>
        <dbReference type="PROSITE" id="PS50850"/>
    </source>
</evidence>
<protein>
    <submittedName>
        <fullName evidence="7">MFS transporter</fullName>
    </submittedName>
</protein>
<feature type="transmembrane region" description="Helical" evidence="5">
    <location>
        <begin position="133"/>
        <end position="151"/>
    </location>
</feature>
<dbReference type="PANTHER" id="PTHR23531">
    <property type="entry name" value="QUINOLENE RESISTANCE PROTEIN NORA"/>
    <property type="match status" value="1"/>
</dbReference>
<proteinExistence type="predicted"/>
<dbReference type="CDD" id="cd17489">
    <property type="entry name" value="MFS_YfcJ_like"/>
    <property type="match status" value="1"/>
</dbReference>
<dbReference type="Pfam" id="PF07690">
    <property type="entry name" value="MFS_1"/>
    <property type="match status" value="1"/>
</dbReference>
<feature type="transmembrane region" description="Helical" evidence="5">
    <location>
        <begin position="209"/>
        <end position="233"/>
    </location>
</feature>
<keyword evidence="2 5" id="KW-0812">Transmembrane</keyword>
<dbReference type="Proteomes" id="UP000670776">
    <property type="component" value="Unassembled WGS sequence"/>
</dbReference>
<feature type="transmembrane region" description="Helical" evidence="5">
    <location>
        <begin position="239"/>
        <end position="259"/>
    </location>
</feature>
<keyword evidence="8" id="KW-1185">Reference proteome</keyword>
<feature type="transmembrane region" description="Helical" evidence="5">
    <location>
        <begin position="75"/>
        <end position="93"/>
    </location>
</feature>
<keyword evidence="4 5" id="KW-0472">Membrane</keyword>
<dbReference type="EMBL" id="JAGJCB010000007">
    <property type="protein sequence ID" value="MBP0904076.1"/>
    <property type="molecule type" value="Genomic_DNA"/>
</dbReference>
<accession>A0ABS4BVN7</accession>
<feature type="transmembrane region" description="Helical" evidence="5">
    <location>
        <begin position="44"/>
        <end position="63"/>
    </location>
</feature>
<dbReference type="InterPro" id="IPR011701">
    <property type="entry name" value="MFS"/>
</dbReference>
<gene>
    <name evidence="7" type="ORF">J8H85_09565</name>
</gene>
<feature type="transmembrane region" description="Helical" evidence="5">
    <location>
        <begin position="330"/>
        <end position="354"/>
    </location>
</feature>
<dbReference type="Gene3D" id="1.20.1250.20">
    <property type="entry name" value="MFS general substrate transporter like domains"/>
    <property type="match status" value="2"/>
</dbReference>
<dbReference type="PANTHER" id="PTHR23531:SF1">
    <property type="entry name" value="QUINOLENE RESISTANCE PROTEIN NORA"/>
    <property type="match status" value="1"/>
</dbReference>
<name>A0ABS4BVN7_9FLAO</name>
<evidence type="ECO:0000256" key="4">
    <source>
        <dbReference type="ARBA" id="ARBA00023136"/>
    </source>
</evidence>
<evidence type="ECO:0000256" key="5">
    <source>
        <dbReference type="SAM" id="Phobius"/>
    </source>
</evidence>
<dbReference type="RefSeq" id="WP_209654974.1">
    <property type="nucleotide sequence ID" value="NZ_JAGJCB010000007.1"/>
</dbReference>
<dbReference type="InterPro" id="IPR001958">
    <property type="entry name" value="Tet-R_TetA/multi-R_MdtG-like"/>
</dbReference>
<comment type="subcellular location">
    <subcellularLocation>
        <location evidence="1">Membrane</location>
        <topology evidence="1">Multi-pass membrane protein</topology>
    </subcellularLocation>
</comment>
<keyword evidence="3 5" id="KW-1133">Transmembrane helix</keyword>
<dbReference type="InterPro" id="IPR036259">
    <property type="entry name" value="MFS_trans_sf"/>
</dbReference>
<evidence type="ECO:0000313" key="7">
    <source>
        <dbReference type="EMBL" id="MBP0904076.1"/>
    </source>
</evidence>